<accession>A0A6J6NIK8</accession>
<dbReference type="EMBL" id="CAEZXP010000001">
    <property type="protein sequence ID" value="CAB4686179.1"/>
    <property type="molecule type" value="Genomic_DNA"/>
</dbReference>
<dbReference type="GO" id="GO:0042398">
    <property type="term" value="P:modified amino acid biosynthetic process"/>
    <property type="evidence" value="ECO:0007669"/>
    <property type="project" value="InterPro"/>
</dbReference>
<dbReference type="NCBIfam" id="TIGR02050">
    <property type="entry name" value="gshA_cyan_rel"/>
    <property type="match status" value="1"/>
</dbReference>
<dbReference type="Pfam" id="PF04107">
    <property type="entry name" value="GCS2"/>
    <property type="match status" value="1"/>
</dbReference>
<dbReference type="PANTHER" id="PTHR36510">
    <property type="entry name" value="GLUTAMATE--CYSTEINE LIGASE 2-RELATED"/>
    <property type="match status" value="1"/>
</dbReference>
<dbReference type="HAMAP" id="MF_01609">
    <property type="entry name" value="Glu_cys_ligase_2"/>
    <property type="match status" value="1"/>
</dbReference>
<evidence type="ECO:0000256" key="2">
    <source>
        <dbReference type="ARBA" id="ARBA00022741"/>
    </source>
</evidence>
<proteinExistence type="inferred from homology"/>
<protein>
    <submittedName>
        <fullName evidence="5">Unannotated protein</fullName>
    </submittedName>
</protein>
<dbReference type="Gene3D" id="3.30.590.20">
    <property type="match status" value="1"/>
</dbReference>
<dbReference type="SUPFAM" id="SSF55931">
    <property type="entry name" value="Glutamine synthetase/guanido kinase"/>
    <property type="match status" value="1"/>
</dbReference>
<dbReference type="GO" id="GO:0005524">
    <property type="term" value="F:ATP binding"/>
    <property type="evidence" value="ECO:0007669"/>
    <property type="project" value="UniProtKB-KW"/>
</dbReference>
<feature type="region of interest" description="Disordered" evidence="4">
    <location>
        <begin position="1"/>
        <end position="21"/>
    </location>
</feature>
<organism evidence="5">
    <name type="scientific">freshwater metagenome</name>
    <dbReference type="NCBI Taxonomy" id="449393"/>
    <lineage>
        <taxon>unclassified sequences</taxon>
        <taxon>metagenomes</taxon>
        <taxon>ecological metagenomes</taxon>
    </lineage>
</organism>
<dbReference type="InterPro" id="IPR014746">
    <property type="entry name" value="Gln_synth/guanido_kin_cat_dom"/>
</dbReference>
<dbReference type="InterPro" id="IPR006336">
    <property type="entry name" value="GCS2"/>
</dbReference>
<gene>
    <name evidence="5" type="ORF">UFOPK2399_00303</name>
</gene>
<keyword evidence="3" id="KW-0067">ATP-binding</keyword>
<dbReference type="AlphaFoldDB" id="A0A6J6NIK8"/>
<evidence type="ECO:0000256" key="4">
    <source>
        <dbReference type="SAM" id="MobiDB-lite"/>
    </source>
</evidence>
<dbReference type="InterPro" id="IPR050141">
    <property type="entry name" value="GCL_type2/YbdK_subfam"/>
</dbReference>
<evidence type="ECO:0000256" key="1">
    <source>
        <dbReference type="ARBA" id="ARBA00022598"/>
    </source>
</evidence>
<sequence length="380" mass="40714">MDCGRSPRARNPRELTATPSTFGKYPTLTMGVEEELMIVDPATLDLFPGVQRIRARAESYDLPGPVKTELHASIFELNTPPCATAHEAAASLTALRRGIAEVVAAEGLAFAAAGCHPFARALDQEIVDDERYQHFVGWAGVSAQRQGVQGLHVHLSMPDGETCWGVLEGMLQWLPVILALSANSPWFEGVQNGVHSNRAEILLDLPRTGAPPPCGSYAGWEAWANRLIALGIFEDATRLWWDVRPNPHLGTVEVRIADQQTDVRRSAALAALIQALAATIIEAGPSGDVDPSRRGDYHHNRWAASHYGPLATLIHPEGNRIATAAELGAELLAFVAPAATALGSSDLLAIINPDVCEADLQTVLSTPHEVAADLVARSLA</sequence>
<dbReference type="GO" id="GO:0004357">
    <property type="term" value="F:glutamate-cysteine ligase activity"/>
    <property type="evidence" value="ECO:0007669"/>
    <property type="project" value="InterPro"/>
</dbReference>
<evidence type="ECO:0000313" key="5">
    <source>
        <dbReference type="EMBL" id="CAB4686179.1"/>
    </source>
</evidence>
<reference evidence="5" key="1">
    <citation type="submission" date="2020-05" db="EMBL/GenBank/DDBJ databases">
        <authorList>
            <person name="Chiriac C."/>
            <person name="Salcher M."/>
            <person name="Ghai R."/>
            <person name="Kavagutti S V."/>
        </authorList>
    </citation>
    <scope>NUCLEOTIDE SEQUENCE</scope>
</reference>
<dbReference type="InterPro" id="IPR011793">
    <property type="entry name" value="YbdK"/>
</dbReference>
<keyword evidence="1" id="KW-0436">Ligase</keyword>
<evidence type="ECO:0000256" key="3">
    <source>
        <dbReference type="ARBA" id="ARBA00022840"/>
    </source>
</evidence>
<dbReference type="PANTHER" id="PTHR36510:SF1">
    <property type="entry name" value="GLUTAMATE--CYSTEINE LIGASE 2-RELATED"/>
    <property type="match status" value="1"/>
</dbReference>
<keyword evidence="2" id="KW-0547">Nucleotide-binding</keyword>
<name>A0A6J6NIK8_9ZZZZ</name>